<name>A0A819DVX8_9BILA</name>
<organism evidence="3 4">
    <name type="scientific">Adineta steineri</name>
    <dbReference type="NCBI Taxonomy" id="433720"/>
    <lineage>
        <taxon>Eukaryota</taxon>
        <taxon>Metazoa</taxon>
        <taxon>Spiralia</taxon>
        <taxon>Gnathifera</taxon>
        <taxon>Rotifera</taxon>
        <taxon>Eurotatoria</taxon>
        <taxon>Bdelloidea</taxon>
        <taxon>Adinetida</taxon>
        <taxon>Adinetidae</taxon>
        <taxon>Adineta</taxon>
    </lineage>
</organism>
<feature type="region of interest" description="Disordered" evidence="1">
    <location>
        <begin position="1"/>
        <end position="30"/>
    </location>
</feature>
<evidence type="ECO:0000313" key="2">
    <source>
        <dbReference type="EMBL" id="CAF0931252.1"/>
    </source>
</evidence>
<dbReference type="AlphaFoldDB" id="A0A819DVX8"/>
<sequence length="82" mass="9570">METFVETPNSEKHSYKPHVHMRRSPVYPSHNNVSSVSIMAARIHRQSTCNSIPRQEDIYRMQPTHNHKIDINQVPSLTTDFL</sequence>
<protein>
    <submittedName>
        <fullName evidence="3">Uncharacterized protein</fullName>
    </submittedName>
</protein>
<accession>A0A819DVX8</accession>
<proteinExistence type="predicted"/>
<reference evidence="3" key="1">
    <citation type="submission" date="2021-02" db="EMBL/GenBank/DDBJ databases">
        <authorList>
            <person name="Nowell W R."/>
        </authorList>
    </citation>
    <scope>NUCLEOTIDE SEQUENCE</scope>
</reference>
<evidence type="ECO:0000313" key="4">
    <source>
        <dbReference type="Proteomes" id="UP000663868"/>
    </source>
</evidence>
<evidence type="ECO:0000313" key="3">
    <source>
        <dbReference type="EMBL" id="CAF3840083.1"/>
    </source>
</evidence>
<evidence type="ECO:0000256" key="1">
    <source>
        <dbReference type="SAM" id="MobiDB-lite"/>
    </source>
</evidence>
<dbReference type="Proteomes" id="UP000663868">
    <property type="component" value="Unassembled WGS sequence"/>
</dbReference>
<gene>
    <name evidence="2" type="ORF">IZO911_LOCUS13883</name>
    <name evidence="3" type="ORF">KXQ929_LOCUS19422</name>
</gene>
<dbReference type="EMBL" id="CAJOBB010001317">
    <property type="protein sequence ID" value="CAF3840083.1"/>
    <property type="molecule type" value="Genomic_DNA"/>
</dbReference>
<dbReference type="EMBL" id="CAJNOE010000113">
    <property type="protein sequence ID" value="CAF0931252.1"/>
    <property type="molecule type" value="Genomic_DNA"/>
</dbReference>
<dbReference type="Proteomes" id="UP000663860">
    <property type="component" value="Unassembled WGS sequence"/>
</dbReference>
<comment type="caution">
    <text evidence="3">The sequence shown here is derived from an EMBL/GenBank/DDBJ whole genome shotgun (WGS) entry which is preliminary data.</text>
</comment>